<dbReference type="Pfam" id="PF22848">
    <property type="entry name" value="ASD1_dom"/>
    <property type="match status" value="1"/>
</dbReference>
<dbReference type="RefSeq" id="WP_262432654.1">
    <property type="nucleotide sequence ID" value="NZ_JACRTE010000024.1"/>
</dbReference>
<evidence type="ECO:0000313" key="3">
    <source>
        <dbReference type="EMBL" id="MBC8597366.1"/>
    </source>
</evidence>
<evidence type="ECO:0000313" key="4">
    <source>
        <dbReference type="Proteomes" id="UP000647416"/>
    </source>
</evidence>
<reference evidence="3" key="1">
    <citation type="submission" date="2020-08" db="EMBL/GenBank/DDBJ databases">
        <title>Genome public.</title>
        <authorList>
            <person name="Liu C."/>
            <person name="Sun Q."/>
        </authorList>
    </citation>
    <scope>NUCLEOTIDE SEQUENCE</scope>
    <source>
        <strain evidence="3">NSJ-50</strain>
    </source>
</reference>
<sequence length="1346" mass="151964">MKIWLMNILKKTLIFVMMLEMITPSQVGFASSDEILYENYANTQSDALVITKNQGLTSQIVQNAGFDSSDNPALYIHGIFTESCVSDKAGKNYTSLNFTKINNTSYKKFTVKFDFKLTENNTSIAFRGRQHNAGVATNMKLTAGKDVPANTWNRAALVMGADGIDNTYKIYLNGKEYVSGATSEESYGFAEYGWLLFLADKDQNYGIYLDNITVSAGDIGYNGETNTDITSISSNAQISDNNILYYQTINKVSDLDISSTDAQNIFYYNSSFEQISADDDITNAYAVALVSQNGLYNYYFIKEYTPNEDSDSYFKKNIKFTLNNTEQTATVKTSQYIYDISCTDAEFEIVFDQNIDQSSVKNNNVYIEDIQSSVTAYQNSIIISCSELKPLTEYKVHLNNIIFESSVADNFEFSFVTSNDNSQKSEPMSELTLQSSWQKYGNLGNLSTDENGNTASGREGYYSGVMQKIPFDTFSKLTGDKPGDSSVYNLNYNISLNKDQSSPEALKLIFKWVKEVEDSNGNLTEESITTNDFNTTSTYSVQIDDSVAVNKDITLNIPKIINENTDNAYLKIIIQGIKEQKLSSFSDFTISNFSLKKYSKYDTINLTIDDTKTIRSVDNSILGYSLEGAYWHSDDEQAVVPEGSNQFKQEFITKLEEYTMPKIRIGGYSTNYEFWKANLGSLENRIPTYQIAPEWSNQKYWRKDIEYIGTYERLKLAEAFGGNNEIIMCANIFSALPADTDYNKKYKTPITPEFVVDNLGNINYDVLDRVTRDLLDLIAFCTVDATDTTAPRIEWAQKRVELGHPSPFNVTLWELGNELYLRGISGENYVKICNYIIEAVKKEFPDVELAVNVKPGYSDWLEYIINSLGTKINYITTHNYYGYYSISNSIAELENIETAIANSKNPNLKYFITEGGLSTFQSTYTGPSNTSLAMCTSFADYINRISKFSNLDSFQYFGSAIQLCYSNYGWKKSGSKVSVTDNNEKNGVQVSGRSYWADGVIQEIPLTEFLKNNHTIGTTKSYNISYDIKFTANTTEPFEVKFEWYDNENYLITAYSRVFENYNDGEWNSITSDTKDITIPSSIENKKTAYLKISVVGAKNSGTNTYADIEIKNLNLLSTAGKNLVNNQIANIYTNTALSNLMKKYSKGLNGNIILTETDNKSSNRDISTLAVKNNSTVYLFVSNLSEQQDYKININSSNQYIIKSKYTMNANDIYSERNLISDDIYEIYEEFTQGKQSLKSLNIPKHSVSVFVIENCGNKPISEQVSFEKSAVKIAGNNSSKSASLIAVFYDSNNSIINCIIKPLEENKSFEYEIPMSKEYSALKLFKWDTTTLFPLATKEIYTPH</sequence>
<dbReference type="InterPro" id="IPR055235">
    <property type="entry name" value="ASD1_cat"/>
</dbReference>
<evidence type="ECO:0000259" key="2">
    <source>
        <dbReference type="Pfam" id="PF22848"/>
    </source>
</evidence>
<dbReference type="Gene3D" id="3.20.20.80">
    <property type="entry name" value="Glycosidases"/>
    <property type="match status" value="1"/>
</dbReference>
<feature type="domain" description="Alpha-L-arabinofuranosidase 1 catalytic" evidence="2">
    <location>
        <begin position="671"/>
        <end position="853"/>
    </location>
</feature>
<proteinExistence type="predicted"/>
<dbReference type="GO" id="GO:0000272">
    <property type="term" value="P:polysaccharide catabolic process"/>
    <property type="evidence" value="ECO:0007669"/>
    <property type="project" value="TreeGrafter"/>
</dbReference>
<dbReference type="SUPFAM" id="SSF51445">
    <property type="entry name" value="(Trans)glycosidases"/>
    <property type="match status" value="1"/>
</dbReference>
<name>A0A926FCH1_9FIRM</name>
<comment type="pathway">
    <text evidence="1">Glycan metabolism.</text>
</comment>
<dbReference type="EMBL" id="JACRTE010000024">
    <property type="protein sequence ID" value="MBC8597366.1"/>
    <property type="molecule type" value="Genomic_DNA"/>
</dbReference>
<accession>A0A926FCH1</accession>
<dbReference type="InterPro" id="IPR017853">
    <property type="entry name" value="GH"/>
</dbReference>
<dbReference type="PANTHER" id="PTHR43576:SF3">
    <property type="entry name" value="ALPHA-L-ARABINOFURANOSIDASE C"/>
    <property type="match status" value="1"/>
</dbReference>
<evidence type="ECO:0000256" key="1">
    <source>
        <dbReference type="ARBA" id="ARBA00004881"/>
    </source>
</evidence>
<dbReference type="Proteomes" id="UP000647416">
    <property type="component" value="Unassembled WGS sequence"/>
</dbReference>
<dbReference type="PANTHER" id="PTHR43576">
    <property type="entry name" value="ALPHA-L-ARABINOFURANOSIDASE C-RELATED"/>
    <property type="match status" value="1"/>
</dbReference>
<keyword evidence="4" id="KW-1185">Reference proteome</keyword>
<protein>
    <recommendedName>
        <fullName evidence="2">Alpha-L-arabinofuranosidase 1 catalytic domain-containing protein</fullName>
    </recommendedName>
</protein>
<comment type="caution">
    <text evidence="3">The sequence shown here is derived from an EMBL/GenBank/DDBJ whole genome shotgun (WGS) entry which is preliminary data.</text>
</comment>
<gene>
    <name evidence="3" type="ORF">H8706_10910</name>
</gene>
<organism evidence="3 4">
    <name type="scientific">Qingrenia yutianensis</name>
    <dbReference type="NCBI Taxonomy" id="2763676"/>
    <lineage>
        <taxon>Bacteria</taxon>
        <taxon>Bacillati</taxon>
        <taxon>Bacillota</taxon>
        <taxon>Clostridia</taxon>
        <taxon>Eubacteriales</taxon>
        <taxon>Oscillospiraceae</taxon>
        <taxon>Qingrenia</taxon>
    </lineage>
</organism>